<reference evidence="1 2" key="1">
    <citation type="submission" date="2017-07" db="EMBL/GenBank/DDBJ databases">
        <title>Amycolatopsis thailandensis Genome sequencing and assembly.</title>
        <authorList>
            <person name="Kaur N."/>
            <person name="Mayilraj S."/>
        </authorList>
    </citation>
    <scope>NUCLEOTIDE SEQUENCE [LARGE SCALE GENOMIC DNA]</scope>
    <source>
        <strain evidence="1 2">JCM 16380</strain>
    </source>
</reference>
<evidence type="ECO:0000313" key="2">
    <source>
        <dbReference type="Proteomes" id="UP000215223"/>
    </source>
</evidence>
<dbReference type="EMBL" id="NMQT01000109">
    <property type="protein sequence ID" value="OXM49563.1"/>
    <property type="molecule type" value="Genomic_DNA"/>
</dbReference>
<proteinExistence type="predicted"/>
<gene>
    <name evidence="1" type="ORF">CFP71_29910</name>
</gene>
<name>A0A229RSA5_9PSEU</name>
<organism evidence="1 2">
    <name type="scientific">Amycolatopsis thailandensis</name>
    <dbReference type="NCBI Taxonomy" id="589330"/>
    <lineage>
        <taxon>Bacteria</taxon>
        <taxon>Bacillati</taxon>
        <taxon>Actinomycetota</taxon>
        <taxon>Actinomycetes</taxon>
        <taxon>Pseudonocardiales</taxon>
        <taxon>Pseudonocardiaceae</taxon>
        <taxon>Amycolatopsis</taxon>
    </lineage>
</organism>
<keyword evidence="2" id="KW-1185">Reference proteome</keyword>
<dbReference type="OrthoDB" id="3616643at2"/>
<protein>
    <submittedName>
        <fullName evidence="1">Uncharacterized protein</fullName>
    </submittedName>
</protein>
<sequence>MSTSAYREAAYAPGAWAHQLDSTSPSVPLADIADEITALTRRTGVPMTAYVRTTGITAWQIVLVRDPSVTHGTPDPRDCERAARNLAATGRWQSRGQLARTSALVAIGLREGYTPGNQLHTLAEFKTLHSRHLPVWVGAPAELISARPLPDGGVRTYSEPGVLTFTDPENLPAFAAIAHELGQHRFVVHDWLTGWTTAYSRTGRGAHVAMRKDR</sequence>
<dbReference type="RefSeq" id="WP_093937309.1">
    <property type="nucleotide sequence ID" value="NZ_NMQT01000109.1"/>
</dbReference>
<comment type="caution">
    <text evidence="1">The sequence shown here is derived from an EMBL/GenBank/DDBJ whole genome shotgun (WGS) entry which is preliminary data.</text>
</comment>
<evidence type="ECO:0000313" key="1">
    <source>
        <dbReference type="EMBL" id="OXM49563.1"/>
    </source>
</evidence>
<accession>A0A229RSA5</accession>
<dbReference type="Proteomes" id="UP000215223">
    <property type="component" value="Unassembled WGS sequence"/>
</dbReference>
<dbReference type="AlphaFoldDB" id="A0A229RSA5"/>